<evidence type="ECO:0000313" key="2">
    <source>
        <dbReference type="Proteomes" id="UP000261660"/>
    </source>
</evidence>
<sequence>VLSLSGFRLYPLSSLSLWFQTLSTVLSLPGFRLYPLSSLSGFRLYPLSSLSLVSDSIHCPLSLWFLTLSTHLIPYSVVQPVQVQRKRPVIFSPSLLSRGLIERLLQPGEHTRCPKIHLSQPNSHLLRAPPECLVCVCVCDKHCLLELGLNSVEALLRQGIYPIVIHIRPKNKKHKKLRYVKFFPRCGEDGIMEEVCQAEELQLETLPLLYFTLEPNTWSCTEELLAAIRNAIHSQQRAVAWVELDRLQ</sequence>
<name>A0A3Q3FZG0_9LABR</name>
<accession>A0A3Q3FZG0</accession>
<dbReference type="SUPFAM" id="SSF52540">
    <property type="entry name" value="P-loop containing nucleoside triphosphate hydrolases"/>
    <property type="match status" value="1"/>
</dbReference>
<keyword evidence="2" id="KW-1185">Reference proteome</keyword>
<dbReference type="InParanoid" id="A0A3Q3FZG0"/>
<dbReference type="PANTHER" id="PTHR14559:SF13">
    <property type="entry name" value="CASPASE RECRUITMENT DOMAIN-CONTAINING PROTEIN 10-LIKE"/>
    <property type="match status" value="1"/>
</dbReference>
<dbReference type="GeneTree" id="ENSGT00940000157763"/>
<reference evidence="1" key="1">
    <citation type="submission" date="2025-08" db="UniProtKB">
        <authorList>
            <consortium name="Ensembl"/>
        </authorList>
    </citation>
    <scope>IDENTIFICATION</scope>
</reference>
<dbReference type="GO" id="GO:0005737">
    <property type="term" value="C:cytoplasm"/>
    <property type="evidence" value="ECO:0007669"/>
    <property type="project" value="TreeGrafter"/>
</dbReference>
<evidence type="ECO:0008006" key="3">
    <source>
        <dbReference type="Google" id="ProtNLM"/>
    </source>
</evidence>
<dbReference type="Gene3D" id="3.40.50.300">
    <property type="entry name" value="P-loop containing nucleotide triphosphate hydrolases"/>
    <property type="match status" value="1"/>
</dbReference>
<dbReference type="AlphaFoldDB" id="A0A3Q3FZG0"/>
<evidence type="ECO:0000313" key="1">
    <source>
        <dbReference type="Ensembl" id="ENSLBEP00000024794.1"/>
    </source>
</evidence>
<dbReference type="GO" id="GO:0050700">
    <property type="term" value="F:CARD domain binding"/>
    <property type="evidence" value="ECO:0007669"/>
    <property type="project" value="TreeGrafter"/>
</dbReference>
<dbReference type="STRING" id="56723.ENSLBEP00000024794"/>
<dbReference type="Ensembl" id="ENSLBET00000026058.1">
    <property type="protein sequence ID" value="ENSLBEP00000024794.1"/>
    <property type="gene ID" value="ENSLBEG00000018942.1"/>
</dbReference>
<proteinExistence type="predicted"/>
<dbReference type="PANTHER" id="PTHR14559">
    <property type="entry name" value="CASPASE RECRUITMENT DOMAIN FAMILY"/>
    <property type="match status" value="1"/>
</dbReference>
<organism evidence="1 2">
    <name type="scientific">Labrus bergylta</name>
    <name type="common">ballan wrasse</name>
    <dbReference type="NCBI Taxonomy" id="56723"/>
    <lineage>
        <taxon>Eukaryota</taxon>
        <taxon>Metazoa</taxon>
        <taxon>Chordata</taxon>
        <taxon>Craniata</taxon>
        <taxon>Vertebrata</taxon>
        <taxon>Euteleostomi</taxon>
        <taxon>Actinopterygii</taxon>
        <taxon>Neopterygii</taxon>
        <taxon>Teleostei</taxon>
        <taxon>Neoteleostei</taxon>
        <taxon>Acanthomorphata</taxon>
        <taxon>Eupercaria</taxon>
        <taxon>Labriformes</taxon>
        <taxon>Labridae</taxon>
        <taxon>Labrus</taxon>
    </lineage>
</organism>
<reference evidence="1" key="2">
    <citation type="submission" date="2025-09" db="UniProtKB">
        <authorList>
            <consortium name="Ensembl"/>
        </authorList>
    </citation>
    <scope>IDENTIFICATION</scope>
</reference>
<dbReference type="Proteomes" id="UP000261660">
    <property type="component" value="Unplaced"/>
</dbReference>
<protein>
    <recommendedName>
        <fullName evidence="3">Guanylate kinase-like domain-containing protein</fullName>
    </recommendedName>
</protein>
<dbReference type="InterPro" id="IPR027417">
    <property type="entry name" value="P-loop_NTPase"/>
</dbReference>